<dbReference type="OrthoDB" id="9801783at2"/>
<dbReference type="Gene3D" id="3.40.718.10">
    <property type="entry name" value="Isopropylmalate Dehydrogenase"/>
    <property type="match status" value="1"/>
</dbReference>
<dbReference type="AlphaFoldDB" id="A0A2W1MZE5"/>
<evidence type="ECO:0000256" key="2">
    <source>
        <dbReference type="ARBA" id="ARBA00023002"/>
    </source>
</evidence>
<dbReference type="Pfam" id="PF04166">
    <property type="entry name" value="PdxA"/>
    <property type="match status" value="1"/>
</dbReference>
<dbReference type="SUPFAM" id="SSF53659">
    <property type="entry name" value="Isocitrate/Isopropylmalate dehydrogenase-like"/>
    <property type="match status" value="1"/>
</dbReference>
<dbReference type="GO" id="GO:0016491">
    <property type="term" value="F:oxidoreductase activity"/>
    <property type="evidence" value="ECO:0007669"/>
    <property type="project" value="UniProtKB-KW"/>
</dbReference>
<comment type="caution">
    <text evidence="4">The sequence shown here is derived from an EMBL/GenBank/DDBJ whole genome shotgun (WGS) entry which is preliminary data.</text>
</comment>
<evidence type="ECO:0000256" key="3">
    <source>
        <dbReference type="ARBA" id="ARBA00023027"/>
    </source>
</evidence>
<dbReference type="PANTHER" id="PTHR30004:SF6">
    <property type="entry name" value="D-THREONATE 4-PHOSPHATE DEHYDROGENASE"/>
    <property type="match status" value="1"/>
</dbReference>
<reference evidence="4 5" key="1">
    <citation type="submission" date="2018-06" db="EMBL/GenBank/DDBJ databases">
        <title>The draft genome sequence of Crocinitomix sp. SM1701.</title>
        <authorList>
            <person name="Zhang X."/>
        </authorList>
    </citation>
    <scope>NUCLEOTIDE SEQUENCE [LARGE SCALE GENOMIC DNA]</scope>
    <source>
        <strain evidence="4 5">SM1701</strain>
    </source>
</reference>
<gene>
    <name evidence="4" type="primary">pdxA</name>
    <name evidence="4" type="ORF">DNU06_12305</name>
</gene>
<evidence type="ECO:0000313" key="5">
    <source>
        <dbReference type="Proteomes" id="UP000249248"/>
    </source>
</evidence>
<accession>A0A2W1MZE5</accession>
<dbReference type="GO" id="GO:0051287">
    <property type="term" value="F:NAD binding"/>
    <property type="evidence" value="ECO:0007669"/>
    <property type="project" value="InterPro"/>
</dbReference>
<keyword evidence="2" id="KW-0560">Oxidoreductase</keyword>
<dbReference type="InterPro" id="IPR005255">
    <property type="entry name" value="PdxA_fam"/>
</dbReference>
<proteinExistence type="predicted"/>
<dbReference type="RefSeq" id="WP_111063646.1">
    <property type="nucleotide sequence ID" value="NZ_JBHUCU010000017.1"/>
</dbReference>
<keyword evidence="5" id="KW-1185">Reference proteome</keyword>
<protein>
    <submittedName>
        <fullName evidence="4">4-hydroxythreonine-4-phosphate dehydrogenase PdxA</fullName>
    </submittedName>
</protein>
<sequence>MNDHIIRVGITIGDINGIGAEVIIKTFEDAKLFNTSIPIIYGSSKTLSYHKKAINNEQFNFLSIKSAAEAKPKKVNVINCWEEEVKIELGVQNANGGKYALLSLAQAVEDLKQNKIDVLVTAPINKDCVKEAGFEFPGHTEYLAHMSNTEDVLMLMVADNLRVAVVTGHVPLKDVAGMITKELVEAKLRIFLKTLKKDFSITRPKIAVLGLNPHAGDRGTLGDEEINIIHPAIKTLQNEGELIYGTYSADGFFGSSNIKNFDGILSMYHDQGLTGFKAISFDTGVNFTAGLPIVRTSPDHGTAYEIAGKGIASESSFRNAYYLACDVYKTRKMNKELLANPLVTQKQKPEKNRR</sequence>
<dbReference type="NCBIfam" id="TIGR00557">
    <property type="entry name" value="pdxA"/>
    <property type="match status" value="1"/>
</dbReference>
<evidence type="ECO:0000256" key="1">
    <source>
        <dbReference type="ARBA" id="ARBA00022723"/>
    </source>
</evidence>
<evidence type="ECO:0000313" key="4">
    <source>
        <dbReference type="EMBL" id="PZE16630.1"/>
    </source>
</evidence>
<dbReference type="GO" id="GO:0046872">
    <property type="term" value="F:metal ion binding"/>
    <property type="evidence" value="ECO:0007669"/>
    <property type="project" value="UniProtKB-KW"/>
</dbReference>
<keyword evidence="1" id="KW-0479">Metal-binding</keyword>
<organism evidence="4 5">
    <name type="scientific">Putridiphycobacter roseus</name>
    <dbReference type="NCBI Taxonomy" id="2219161"/>
    <lineage>
        <taxon>Bacteria</taxon>
        <taxon>Pseudomonadati</taxon>
        <taxon>Bacteroidota</taxon>
        <taxon>Flavobacteriia</taxon>
        <taxon>Flavobacteriales</taxon>
        <taxon>Crocinitomicaceae</taxon>
        <taxon>Putridiphycobacter</taxon>
    </lineage>
</organism>
<dbReference type="PANTHER" id="PTHR30004">
    <property type="entry name" value="4-HYDROXYTHREONINE-4-PHOSPHATE DEHYDROGENASE"/>
    <property type="match status" value="1"/>
</dbReference>
<dbReference type="EMBL" id="QKSB01000007">
    <property type="protein sequence ID" value="PZE16630.1"/>
    <property type="molecule type" value="Genomic_DNA"/>
</dbReference>
<name>A0A2W1MZE5_9FLAO</name>
<dbReference type="Proteomes" id="UP000249248">
    <property type="component" value="Unassembled WGS sequence"/>
</dbReference>
<keyword evidence="3" id="KW-0520">NAD</keyword>